<organism evidence="1">
    <name type="scientific">uncultured bacterium Ak20-3</name>
    <dbReference type="NCBI Taxonomy" id="798570"/>
    <lineage>
        <taxon>Bacteria</taxon>
        <taxon>environmental samples</taxon>
    </lineage>
</organism>
<accession>D9MX60</accession>
<evidence type="ECO:0000313" key="1">
    <source>
        <dbReference type="EMBL" id="ADI87837.1"/>
    </source>
</evidence>
<dbReference type="AlphaFoldDB" id="D9MX60"/>
<sequence>MFKLIRMALKLTAFTGFIALLVSWNLPQAYQSLKETSDENLLLDYVLVEINGQVRKVNRNEELRFVRGDLLKVTEVYLKDSKKRASAVEISGLKNSEIRQQVIDTSVSLIGSEGAVDSEAVLYPLLARSGDKLHGTILFHRTEPALSYIDVLVNGQNRVMREGETLQVKKSDHFKVTNVVTNIQGNKDVSFAVVPVLTKKSQSEAKEKFQILFKHKTYVFAKIPLTVESL</sequence>
<proteinExistence type="predicted"/>
<protein>
    <submittedName>
        <fullName evidence="1">Uncharacterized protein</fullName>
    </submittedName>
</protein>
<name>D9MX60_9BACT</name>
<gene>
    <name evidence="1" type="ORF">AKSOIL_0329</name>
</gene>
<dbReference type="EMBL" id="HM537013">
    <property type="protein sequence ID" value="ADI87837.1"/>
    <property type="molecule type" value="Genomic_DNA"/>
</dbReference>
<reference evidence="1" key="1">
    <citation type="journal article" date="2010" name="Appl. Environ. Microbiol.">
        <title>Novel florfenicol and chloramphenicol resistance gene discovered in Alaskan soil by using functional metagenomics.</title>
        <authorList>
            <person name="Lang K.S."/>
            <person name="Anderson J.M."/>
            <person name="Schwarz S."/>
            <person name="Williamson L."/>
            <person name="Handelsman J."/>
            <person name="Singer R.S."/>
        </authorList>
    </citation>
    <scope>NUCLEOTIDE SEQUENCE</scope>
</reference>